<accession>A0A4V5NW76</accession>
<reference evidence="1 2" key="1">
    <citation type="submission" date="2019-04" db="EMBL/GenBank/DDBJ databases">
        <authorList>
            <person name="Hwang J.C."/>
        </authorList>
    </citation>
    <scope>NUCLEOTIDE SEQUENCE [LARGE SCALE GENOMIC DNA]</scope>
    <source>
        <strain evidence="1 2">IMCC35002</strain>
    </source>
</reference>
<dbReference type="Gene3D" id="3.40.50.450">
    <property type="match status" value="1"/>
</dbReference>
<proteinExistence type="predicted"/>
<protein>
    <submittedName>
        <fullName evidence="1">Uncharacterized protein</fullName>
    </submittedName>
</protein>
<comment type="caution">
    <text evidence="1">The sequence shown here is derived from an EMBL/GenBank/DDBJ whole genome shotgun (WGS) entry which is preliminary data.</text>
</comment>
<dbReference type="AlphaFoldDB" id="A0A4V5NW76"/>
<dbReference type="Proteomes" id="UP000305675">
    <property type="component" value="Unassembled WGS sequence"/>
</dbReference>
<keyword evidence="2" id="KW-1185">Reference proteome</keyword>
<dbReference type="EMBL" id="SWCJ01000005">
    <property type="protein sequence ID" value="TKB55418.1"/>
    <property type="molecule type" value="Genomic_DNA"/>
</dbReference>
<gene>
    <name evidence="1" type="ORF">FCL42_09500</name>
</gene>
<dbReference type="RefSeq" id="WP_136863175.1">
    <property type="nucleotide sequence ID" value="NZ_SWCJ01000005.1"/>
</dbReference>
<dbReference type="SUPFAM" id="SSF52309">
    <property type="entry name" value="N-(deoxy)ribosyltransferase-like"/>
    <property type="match status" value="1"/>
</dbReference>
<name>A0A4V5NW76_9GAMM</name>
<organism evidence="1 2">
    <name type="scientific">Ferrimonas aestuarii</name>
    <dbReference type="NCBI Taxonomy" id="2569539"/>
    <lineage>
        <taxon>Bacteria</taxon>
        <taxon>Pseudomonadati</taxon>
        <taxon>Pseudomonadota</taxon>
        <taxon>Gammaproteobacteria</taxon>
        <taxon>Alteromonadales</taxon>
        <taxon>Ferrimonadaceae</taxon>
        <taxon>Ferrimonas</taxon>
    </lineage>
</organism>
<evidence type="ECO:0000313" key="2">
    <source>
        <dbReference type="Proteomes" id="UP000305675"/>
    </source>
</evidence>
<sequence>MKPTLCLLSDSQVSPRLLHTLAGQSGELNHWQADQHQQDGLQLRMQMQDQFEQISQSDLVVVDTNSQANSIAICIGYAVAIGKPVIGLRRKQESLLASATSSVAALVNRIIEYQRCDQIQLFG</sequence>
<evidence type="ECO:0000313" key="1">
    <source>
        <dbReference type="EMBL" id="TKB55418.1"/>
    </source>
</evidence>